<feature type="compositionally biased region" description="Polar residues" evidence="1">
    <location>
        <begin position="163"/>
        <end position="173"/>
    </location>
</feature>
<sequence length="173" mass="18133">MNNNQMADASHSSSDTDTSIGSIASDLRSAAADKYGEVVKEARSMADHTKSDVADEVKDVASALRRASEELRKGSAQERTLGQIASTIAGASESIRDKDLGEILAMLSRAGRKNPVLFLGGAALLGFAASRYAKASADEGTSGDAQEHFRKKAQVDDFVGEGNPNNQTVGSMP</sequence>
<dbReference type="RefSeq" id="WP_179907490.1">
    <property type="nucleotide sequence ID" value="NZ_JACBXS010000063.1"/>
</dbReference>
<name>A0A7Z0I2C7_9RHOB</name>
<accession>A0A7Z0I2C7</accession>
<feature type="compositionally biased region" description="Low complexity" evidence="1">
    <location>
        <begin position="7"/>
        <end position="21"/>
    </location>
</feature>
<feature type="region of interest" description="Disordered" evidence="1">
    <location>
        <begin position="154"/>
        <end position="173"/>
    </location>
</feature>
<proteinExistence type="predicted"/>
<feature type="region of interest" description="Disordered" evidence="1">
    <location>
        <begin position="1"/>
        <end position="21"/>
    </location>
</feature>
<dbReference type="Proteomes" id="UP000529417">
    <property type="component" value="Unassembled WGS sequence"/>
</dbReference>
<evidence type="ECO:0000256" key="1">
    <source>
        <dbReference type="SAM" id="MobiDB-lite"/>
    </source>
</evidence>
<protein>
    <recommendedName>
        <fullName evidence="4">Nutrient deprivation-induced protein</fullName>
    </recommendedName>
</protein>
<evidence type="ECO:0000313" key="2">
    <source>
        <dbReference type="EMBL" id="NYS26697.1"/>
    </source>
</evidence>
<dbReference type="EMBL" id="JACBXS010000063">
    <property type="protein sequence ID" value="NYS26697.1"/>
    <property type="molecule type" value="Genomic_DNA"/>
</dbReference>
<keyword evidence="3" id="KW-1185">Reference proteome</keyword>
<evidence type="ECO:0000313" key="3">
    <source>
        <dbReference type="Proteomes" id="UP000529417"/>
    </source>
</evidence>
<reference evidence="2 3" key="1">
    <citation type="journal article" date="2000" name="Arch. Microbiol.">
        <title>Rhodobaca bogoriensis gen. nov. and sp. nov., an alkaliphilic purple nonsulfur bacterium from African Rift Valley soda lakes.</title>
        <authorList>
            <person name="Milford A.D."/>
            <person name="Achenbach L.A."/>
            <person name="Jung D.O."/>
            <person name="Madigan M.T."/>
        </authorList>
    </citation>
    <scope>NUCLEOTIDE SEQUENCE [LARGE SCALE GENOMIC DNA]</scope>
    <source>
        <strain evidence="2 3">2376</strain>
    </source>
</reference>
<dbReference type="AlphaFoldDB" id="A0A7Z0I2C7"/>
<organism evidence="2 3">
    <name type="scientific">Rhabdonatronobacter sediminivivens</name>
    <dbReference type="NCBI Taxonomy" id="2743469"/>
    <lineage>
        <taxon>Bacteria</taxon>
        <taxon>Pseudomonadati</taxon>
        <taxon>Pseudomonadota</taxon>
        <taxon>Alphaproteobacteria</taxon>
        <taxon>Rhodobacterales</taxon>
        <taxon>Paracoccaceae</taxon>
        <taxon>Rhabdonatronobacter</taxon>
    </lineage>
</organism>
<gene>
    <name evidence="2" type="ORF">HUK65_17085</name>
</gene>
<evidence type="ECO:0008006" key="4">
    <source>
        <dbReference type="Google" id="ProtNLM"/>
    </source>
</evidence>
<comment type="caution">
    <text evidence="2">The sequence shown here is derived from an EMBL/GenBank/DDBJ whole genome shotgun (WGS) entry which is preliminary data.</text>
</comment>